<evidence type="ECO:0000313" key="3">
    <source>
        <dbReference type="Proteomes" id="UP000238180"/>
    </source>
</evidence>
<sequence>MSKNIQKTIIICLTVFIITITGMSSWYILLHRSVELNISNIIKIIIQVGLLSAIIPYTIFVLIFFLVKKIKYKWLLSFLILTLFVIFIFALYCTTLAMVFYHLDDPKSFFQSFIEIF</sequence>
<evidence type="ECO:0000256" key="1">
    <source>
        <dbReference type="SAM" id="Phobius"/>
    </source>
</evidence>
<feature type="transmembrane region" description="Helical" evidence="1">
    <location>
        <begin position="74"/>
        <end position="103"/>
    </location>
</feature>
<proteinExistence type="predicted"/>
<protein>
    <submittedName>
        <fullName evidence="2">Uncharacterized protein</fullName>
    </submittedName>
</protein>
<dbReference type="EMBL" id="OLKH01000064">
    <property type="protein sequence ID" value="SPE76555.1"/>
    <property type="molecule type" value="Genomic_DNA"/>
</dbReference>
<organism evidence="2 3">
    <name type="scientific">Flavobacterium columnare</name>
    <dbReference type="NCBI Taxonomy" id="996"/>
    <lineage>
        <taxon>Bacteria</taxon>
        <taxon>Pseudomonadati</taxon>
        <taxon>Bacteroidota</taxon>
        <taxon>Flavobacteriia</taxon>
        <taxon>Flavobacteriales</taxon>
        <taxon>Flavobacteriaceae</taxon>
        <taxon>Flavobacterium</taxon>
    </lineage>
</organism>
<name>A0A2N9P892_9FLAO</name>
<keyword evidence="1" id="KW-1133">Transmembrane helix</keyword>
<reference evidence="2 3" key="1">
    <citation type="submission" date="2018-02" db="EMBL/GenBank/DDBJ databases">
        <authorList>
            <person name="Cohen D.B."/>
            <person name="Kent A.D."/>
        </authorList>
    </citation>
    <scope>NUCLEOTIDE SEQUENCE [LARGE SCALE GENOMIC DNA]</scope>
    <source>
        <strain evidence="2">CIP109753</strain>
    </source>
</reference>
<gene>
    <name evidence="2" type="ORF">FLACOL_00537</name>
</gene>
<dbReference type="Proteomes" id="UP000238180">
    <property type="component" value="Unassembled WGS sequence"/>
</dbReference>
<feature type="transmembrane region" description="Helical" evidence="1">
    <location>
        <begin position="41"/>
        <end position="67"/>
    </location>
</feature>
<feature type="transmembrane region" description="Helical" evidence="1">
    <location>
        <begin position="9"/>
        <end position="29"/>
    </location>
</feature>
<evidence type="ECO:0000313" key="2">
    <source>
        <dbReference type="EMBL" id="SPE76555.1"/>
    </source>
</evidence>
<keyword evidence="1" id="KW-0472">Membrane</keyword>
<keyword evidence="1" id="KW-0812">Transmembrane</keyword>
<dbReference type="AlphaFoldDB" id="A0A2N9P892"/>
<accession>A0A2N9P892</accession>